<sequence length="275" mass="31002">MKQQYEILTTIRYRHDFFQALSYEGIGIRMSAATGKQLLNADLMLKQQASGFLLLYNTLGAGKRTRSDLLRDNTTLTFEVILKDPLFYNYTAIDAADISTQCFVFGNDAANAPGVLHRYPYADAADLRGTATLQETFFTKPFGLLTLVLNESLQDNYDIRFQARSSYWCYYLMSEQLAALPHPVILNNNGVSCFSEPLLASLPERNKVPVLVSNEPITLSDRTPDVLKLADRLPDESNKHKIIISQLPSPEINRISAAGRSWHTNGKTYSEIFLY</sequence>
<protein>
    <submittedName>
        <fullName evidence="1">Uncharacterized protein</fullName>
    </submittedName>
</protein>
<dbReference type="EMBL" id="FUZZ01000001">
    <property type="protein sequence ID" value="SKC95192.1"/>
    <property type="molecule type" value="Genomic_DNA"/>
</dbReference>
<evidence type="ECO:0000313" key="2">
    <source>
        <dbReference type="Proteomes" id="UP000190166"/>
    </source>
</evidence>
<reference evidence="1 2" key="1">
    <citation type="submission" date="2017-02" db="EMBL/GenBank/DDBJ databases">
        <authorList>
            <person name="Peterson S.W."/>
        </authorList>
    </citation>
    <scope>NUCLEOTIDE SEQUENCE [LARGE SCALE GENOMIC DNA]</scope>
    <source>
        <strain evidence="1 2">DSM 18108</strain>
    </source>
</reference>
<name>A0A1T5N3X3_9BACT</name>
<gene>
    <name evidence="1" type="ORF">SAMN05660461_0280</name>
</gene>
<organism evidence="1 2">
    <name type="scientific">Chitinophaga ginsengisegetis</name>
    <dbReference type="NCBI Taxonomy" id="393003"/>
    <lineage>
        <taxon>Bacteria</taxon>
        <taxon>Pseudomonadati</taxon>
        <taxon>Bacteroidota</taxon>
        <taxon>Chitinophagia</taxon>
        <taxon>Chitinophagales</taxon>
        <taxon>Chitinophagaceae</taxon>
        <taxon>Chitinophaga</taxon>
    </lineage>
</organism>
<dbReference type="Proteomes" id="UP000190166">
    <property type="component" value="Unassembled WGS sequence"/>
</dbReference>
<dbReference type="AlphaFoldDB" id="A0A1T5N3X3"/>
<evidence type="ECO:0000313" key="1">
    <source>
        <dbReference type="EMBL" id="SKC95192.1"/>
    </source>
</evidence>
<proteinExistence type="predicted"/>
<keyword evidence="2" id="KW-1185">Reference proteome</keyword>
<dbReference type="RefSeq" id="WP_079467628.1">
    <property type="nucleotide sequence ID" value="NZ_FUZZ01000001.1"/>
</dbReference>
<accession>A0A1T5N3X3</accession>
<dbReference type="STRING" id="393003.SAMN05660461_0280"/>